<dbReference type="InterPro" id="IPR036772">
    <property type="entry name" value="SRCR-like_dom_sf"/>
</dbReference>
<evidence type="ECO:0000259" key="4">
    <source>
        <dbReference type="PROSITE" id="PS50287"/>
    </source>
</evidence>
<evidence type="ECO:0000313" key="6">
    <source>
        <dbReference type="Proteomes" id="UP000612055"/>
    </source>
</evidence>
<dbReference type="Proteomes" id="UP000612055">
    <property type="component" value="Unassembled WGS sequence"/>
</dbReference>
<dbReference type="PROSITE" id="PS50287">
    <property type="entry name" value="SRCR_2"/>
    <property type="match status" value="1"/>
</dbReference>
<feature type="signal peptide" evidence="3">
    <location>
        <begin position="1"/>
        <end position="22"/>
    </location>
</feature>
<proteinExistence type="predicted"/>
<keyword evidence="3" id="KW-0732">Signal</keyword>
<dbReference type="OrthoDB" id="536948at2759"/>
<accession>A0A836C4T5</accession>
<dbReference type="AlphaFoldDB" id="A0A836C4T5"/>
<keyword evidence="6" id="KW-1185">Reference proteome</keyword>
<feature type="region of interest" description="Disordered" evidence="2">
    <location>
        <begin position="232"/>
        <end position="256"/>
    </location>
</feature>
<dbReference type="Gene3D" id="3.10.250.10">
    <property type="entry name" value="SRCR-like domain"/>
    <property type="match status" value="1"/>
</dbReference>
<protein>
    <recommendedName>
        <fullName evidence="4">SRCR domain-containing protein</fullName>
    </recommendedName>
</protein>
<gene>
    <name evidence="5" type="ORF">HYH03_001766</name>
</gene>
<evidence type="ECO:0000313" key="5">
    <source>
        <dbReference type="EMBL" id="KAG2500185.1"/>
    </source>
</evidence>
<evidence type="ECO:0000256" key="3">
    <source>
        <dbReference type="SAM" id="SignalP"/>
    </source>
</evidence>
<sequence length="438" mass="46767">MAGFKVAVEFIVVVLLLSSVEAQGGRKRPSKPDAPTRPRKSPPPSPRPPLPPPSPPPPSPAPPPKRSLYEIRMNPGPITTPNGVAGRVEVFPSGVQYQPVEWIPMCDNRFTDAAADYLCKSSGYAHGRKYYSQQVTFPTDTTVRVATLGLQCGPARRRLQAVAGGRETEGDARRRELLALGQLDQWGEYDGPTVSGFEDEGVIKAVSNTPPINQRCPSPYYFAGIECTDLPGFPTAPPPLPSPPSPPPPPPSKLGSLQYYSHLEPYVSPDGLSVEPNLCTLTTDSNGAQTGACAGRVELRIADPDNPALFTYAPLCFDNAADPTFAEALAFHVCAMAYDCPVCKSQGEEVGSWPKAGSSEARTAYTVPTVAPTGTGVFNPFDPKYKRWARVTNPGGSYSLARILQDSTSAAGFTLTAEKCDKLFAVTCKVATGSGARR</sequence>
<dbReference type="EMBL" id="JAEHOE010000004">
    <property type="protein sequence ID" value="KAG2500185.1"/>
    <property type="molecule type" value="Genomic_DNA"/>
</dbReference>
<reference evidence="5" key="1">
    <citation type="journal article" date="2020" name="bioRxiv">
        <title>Comparative genomics of Chlamydomonas.</title>
        <authorList>
            <person name="Craig R.J."/>
            <person name="Hasan A.R."/>
            <person name="Ness R.W."/>
            <person name="Keightley P.D."/>
        </authorList>
    </citation>
    <scope>NUCLEOTIDE SEQUENCE</scope>
    <source>
        <strain evidence="5">CCAP 11/70</strain>
    </source>
</reference>
<feature type="domain" description="SRCR" evidence="4">
    <location>
        <begin position="71"/>
        <end position="228"/>
    </location>
</feature>
<dbReference type="PRINTS" id="PR01217">
    <property type="entry name" value="PRICHEXTENSN"/>
</dbReference>
<evidence type="ECO:0000256" key="1">
    <source>
        <dbReference type="ARBA" id="ARBA00023157"/>
    </source>
</evidence>
<keyword evidence="1" id="KW-1015">Disulfide bond</keyword>
<feature type="compositionally biased region" description="Pro residues" evidence="2">
    <location>
        <begin position="234"/>
        <end position="252"/>
    </location>
</feature>
<dbReference type="GO" id="GO:0016020">
    <property type="term" value="C:membrane"/>
    <property type="evidence" value="ECO:0007669"/>
    <property type="project" value="InterPro"/>
</dbReference>
<feature type="region of interest" description="Disordered" evidence="2">
    <location>
        <begin position="21"/>
        <end position="67"/>
    </location>
</feature>
<feature type="chain" id="PRO_5032735792" description="SRCR domain-containing protein" evidence="3">
    <location>
        <begin position="23"/>
        <end position="438"/>
    </location>
</feature>
<name>A0A836C4T5_9CHLO</name>
<feature type="compositionally biased region" description="Pro residues" evidence="2">
    <location>
        <begin position="41"/>
        <end position="65"/>
    </location>
</feature>
<dbReference type="SUPFAM" id="SSF56487">
    <property type="entry name" value="SRCR-like"/>
    <property type="match status" value="1"/>
</dbReference>
<dbReference type="InterPro" id="IPR001190">
    <property type="entry name" value="SRCR"/>
</dbReference>
<organism evidence="5 6">
    <name type="scientific">Edaphochlamys debaryana</name>
    <dbReference type="NCBI Taxonomy" id="47281"/>
    <lineage>
        <taxon>Eukaryota</taxon>
        <taxon>Viridiplantae</taxon>
        <taxon>Chlorophyta</taxon>
        <taxon>core chlorophytes</taxon>
        <taxon>Chlorophyceae</taxon>
        <taxon>CS clade</taxon>
        <taxon>Chlamydomonadales</taxon>
        <taxon>Chlamydomonadales incertae sedis</taxon>
        <taxon>Edaphochlamys</taxon>
    </lineage>
</organism>
<evidence type="ECO:0000256" key="2">
    <source>
        <dbReference type="SAM" id="MobiDB-lite"/>
    </source>
</evidence>
<comment type="caution">
    <text evidence="5">The sequence shown here is derived from an EMBL/GenBank/DDBJ whole genome shotgun (WGS) entry which is preliminary data.</text>
</comment>